<feature type="transmembrane region" description="Helical" evidence="2">
    <location>
        <begin position="200"/>
        <end position="218"/>
    </location>
</feature>
<evidence type="ECO:0000256" key="2">
    <source>
        <dbReference type="SAM" id="Phobius"/>
    </source>
</evidence>
<dbReference type="InterPro" id="IPR000620">
    <property type="entry name" value="EamA_dom"/>
</dbReference>
<dbReference type="SUPFAM" id="SSF103481">
    <property type="entry name" value="Multidrug resistance efflux transporter EmrE"/>
    <property type="match status" value="2"/>
</dbReference>
<feature type="transmembrane region" description="Helical" evidence="2">
    <location>
        <begin position="137"/>
        <end position="157"/>
    </location>
</feature>
<dbReference type="GO" id="GO:0016020">
    <property type="term" value="C:membrane"/>
    <property type="evidence" value="ECO:0007669"/>
    <property type="project" value="InterPro"/>
</dbReference>
<name>A0A562VB12_9ACTN</name>
<dbReference type="InterPro" id="IPR037185">
    <property type="entry name" value="EmrE-like"/>
</dbReference>
<feature type="transmembrane region" description="Helical" evidence="2">
    <location>
        <begin position="286"/>
        <end position="307"/>
    </location>
</feature>
<dbReference type="PANTHER" id="PTHR22911">
    <property type="entry name" value="ACYL-MALONYL CONDENSING ENZYME-RELATED"/>
    <property type="match status" value="1"/>
</dbReference>
<evidence type="ECO:0000313" key="4">
    <source>
        <dbReference type="EMBL" id="TWJ15055.1"/>
    </source>
</evidence>
<evidence type="ECO:0000256" key="1">
    <source>
        <dbReference type="ARBA" id="ARBA00007362"/>
    </source>
</evidence>
<keyword evidence="2" id="KW-0812">Transmembrane</keyword>
<dbReference type="Proteomes" id="UP000321617">
    <property type="component" value="Unassembled WGS sequence"/>
</dbReference>
<feature type="transmembrane region" description="Helical" evidence="2">
    <location>
        <begin position="48"/>
        <end position="67"/>
    </location>
</feature>
<feature type="transmembrane region" description="Helical" evidence="2">
    <location>
        <begin position="104"/>
        <end position="125"/>
    </location>
</feature>
<feature type="domain" description="EamA" evidence="3">
    <location>
        <begin position="19"/>
        <end position="153"/>
    </location>
</feature>
<keyword evidence="5" id="KW-1185">Reference proteome</keyword>
<keyword evidence="2" id="KW-0472">Membrane</keyword>
<accession>A0A562VB12</accession>
<evidence type="ECO:0000259" key="3">
    <source>
        <dbReference type="Pfam" id="PF00892"/>
    </source>
</evidence>
<proteinExistence type="inferred from homology"/>
<gene>
    <name evidence="4" type="ORF">LX16_0753</name>
</gene>
<dbReference type="RefSeq" id="WP_147133109.1">
    <property type="nucleotide sequence ID" value="NZ_BAABIJ010000001.1"/>
</dbReference>
<feature type="transmembrane region" description="Helical" evidence="2">
    <location>
        <begin position="260"/>
        <end position="280"/>
    </location>
</feature>
<organism evidence="4 5">
    <name type="scientific">Stackebrandtia albiflava</name>
    <dbReference type="NCBI Taxonomy" id="406432"/>
    <lineage>
        <taxon>Bacteria</taxon>
        <taxon>Bacillati</taxon>
        <taxon>Actinomycetota</taxon>
        <taxon>Actinomycetes</taxon>
        <taxon>Glycomycetales</taxon>
        <taxon>Glycomycetaceae</taxon>
        <taxon>Stackebrandtia</taxon>
    </lineage>
</organism>
<feature type="transmembrane region" description="Helical" evidence="2">
    <location>
        <begin position="230"/>
        <end position="248"/>
    </location>
</feature>
<feature type="transmembrane region" description="Helical" evidence="2">
    <location>
        <begin position="169"/>
        <end position="188"/>
    </location>
</feature>
<reference evidence="4 5" key="1">
    <citation type="journal article" date="2013" name="Stand. Genomic Sci.">
        <title>Genomic Encyclopedia of Type Strains, Phase I: The one thousand microbial genomes (KMG-I) project.</title>
        <authorList>
            <person name="Kyrpides N.C."/>
            <person name="Woyke T."/>
            <person name="Eisen J.A."/>
            <person name="Garrity G."/>
            <person name="Lilburn T.G."/>
            <person name="Beck B.J."/>
            <person name="Whitman W.B."/>
            <person name="Hugenholtz P."/>
            <person name="Klenk H.P."/>
        </authorList>
    </citation>
    <scope>NUCLEOTIDE SEQUENCE [LARGE SCALE GENOMIC DNA]</scope>
    <source>
        <strain evidence="4 5">DSM 45044</strain>
    </source>
</reference>
<feature type="transmembrane region" description="Helical" evidence="2">
    <location>
        <begin position="79"/>
        <end position="98"/>
    </location>
</feature>
<dbReference type="OrthoDB" id="9787117at2"/>
<evidence type="ECO:0000313" key="5">
    <source>
        <dbReference type="Proteomes" id="UP000321617"/>
    </source>
</evidence>
<dbReference type="Pfam" id="PF00892">
    <property type="entry name" value="EamA"/>
    <property type="match status" value="2"/>
</dbReference>
<feature type="domain" description="EamA" evidence="3">
    <location>
        <begin position="168"/>
        <end position="301"/>
    </location>
</feature>
<comment type="similarity">
    <text evidence="1">Belongs to the EamA transporter family.</text>
</comment>
<dbReference type="AlphaFoldDB" id="A0A562VB12"/>
<dbReference type="PANTHER" id="PTHR22911:SF79">
    <property type="entry name" value="MOBA-LIKE NTP TRANSFERASE DOMAIN-CONTAINING PROTEIN"/>
    <property type="match status" value="1"/>
</dbReference>
<comment type="caution">
    <text evidence="4">The sequence shown here is derived from an EMBL/GenBank/DDBJ whole genome shotgun (WGS) entry which is preliminary data.</text>
</comment>
<protein>
    <submittedName>
        <fullName evidence="4">DME family drug/metabolite transporter</fullName>
    </submittedName>
</protein>
<dbReference type="EMBL" id="VLLL01000005">
    <property type="protein sequence ID" value="TWJ15055.1"/>
    <property type="molecule type" value="Genomic_DNA"/>
</dbReference>
<keyword evidence="2" id="KW-1133">Transmembrane helix</keyword>
<sequence length="315" mass="31816">MSTDVSLSRSHHSTRRTGSGAALVLAAGLLWGTTGTSATFAPPGTSPLAIGAATMGLGGLLLFLTCARPSLRVLTASRRHLRLAVAGAVCVAVYPLTFYTSMSMAGVAIGTVVSIGASPVFAALFEWLGDGTRLSGRWVVATAATVLGCGLLVGAGAETPAATGRVLPGVLLALVAAASYAGYTYLATRLMRPGRPSRSVMGAMFGLGAVLLLPVLAVTSGDLLTSRAGWLVVGYLAVVPMFLAYLLFGAGIRRVGASAGTTLSVCETVVATVLGVLVVGERLGPVSWAGVALVVAGLATLTLRLGASGRHRPKR</sequence>